<keyword evidence="6 7" id="KW-0472">Membrane</keyword>
<dbReference type="InterPro" id="IPR050809">
    <property type="entry name" value="UgpAE/MalFG_permease"/>
</dbReference>
<evidence type="ECO:0000256" key="6">
    <source>
        <dbReference type="ARBA" id="ARBA00023136"/>
    </source>
</evidence>
<reference evidence="9 10" key="1">
    <citation type="submission" date="2024-02" db="EMBL/GenBank/DDBJ databases">
        <title>Bacteria isolated from the canopy kelp, Nereocystis luetkeana.</title>
        <authorList>
            <person name="Pfister C.A."/>
            <person name="Younker I.T."/>
            <person name="Light S.H."/>
        </authorList>
    </citation>
    <scope>NUCLEOTIDE SEQUENCE [LARGE SCALE GENOMIC DNA]</scope>
    <source>
        <strain evidence="9 10">TI.1.05</strain>
    </source>
</reference>
<gene>
    <name evidence="9" type="ORF">V6256_06015</name>
</gene>
<feature type="transmembrane region" description="Helical" evidence="7">
    <location>
        <begin position="118"/>
        <end position="138"/>
    </location>
</feature>
<comment type="similarity">
    <text evidence="7">Belongs to the binding-protein-dependent transport system permease family.</text>
</comment>
<dbReference type="InterPro" id="IPR000515">
    <property type="entry name" value="MetI-like"/>
</dbReference>
<dbReference type="CDD" id="cd06261">
    <property type="entry name" value="TM_PBP2"/>
    <property type="match status" value="1"/>
</dbReference>
<evidence type="ECO:0000259" key="8">
    <source>
        <dbReference type="PROSITE" id="PS50928"/>
    </source>
</evidence>
<name>A0ABU9GPC3_9GAMM</name>
<organism evidence="9 10">
    <name type="scientific">Psychromonas aquatilis</name>
    <dbReference type="NCBI Taxonomy" id="2005072"/>
    <lineage>
        <taxon>Bacteria</taxon>
        <taxon>Pseudomonadati</taxon>
        <taxon>Pseudomonadota</taxon>
        <taxon>Gammaproteobacteria</taxon>
        <taxon>Alteromonadales</taxon>
        <taxon>Psychromonadaceae</taxon>
        <taxon>Psychromonas</taxon>
    </lineage>
</organism>
<dbReference type="RefSeq" id="WP_341597170.1">
    <property type="nucleotide sequence ID" value="NZ_JBAKAZ010000016.1"/>
</dbReference>
<accession>A0ABU9GPC3</accession>
<dbReference type="Proteomes" id="UP001369082">
    <property type="component" value="Unassembled WGS sequence"/>
</dbReference>
<evidence type="ECO:0000256" key="7">
    <source>
        <dbReference type="RuleBase" id="RU363032"/>
    </source>
</evidence>
<dbReference type="Gene3D" id="1.10.3720.10">
    <property type="entry name" value="MetI-like"/>
    <property type="match status" value="1"/>
</dbReference>
<protein>
    <submittedName>
        <fullName evidence="9">Sugar ABC transporter permease</fullName>
    </submittedName>
</protein>
<dbReference type="PROSITE" id="PS50928">
    <property type="entry name" value="ABC_TM1"/>
    <property type="match status" value="1"/>
</dbReference>
<comment type="subcellular location">
    <subcellularLocation>
        <location evidence="1 7">Cell membrane</location>
        <topology evidence="1 7">Multi-pass membrane protein</topology>
    </subcellularLocation>
</comment>
<dbReference type="InterPro" id="IPR035906">
    <property type="entry name" value="MetI-like_sf"/>
</dbReference>
<keyword evidence="2 7" id="KW-0813">Transport</keyword>
<keyword evidence="4 7" id="KW-0812">Transmembrane</keyword>
<dbReference type="PANTHER" id="PTHR43227">
    <property type="entry name" value="BLL4140 PROTEIN"/>
    <property type="match status" value="1"/>
</dbReference>
<feature type="transmembrane region" description="Helical" evidence="7">
    <location>
        <begin position="23"/>
        <end position="43"/>
    </location>
</feature>
<evidence type="ECO:0000256" key="3">
    <source>
        <dbReference type="ARBA" id="ARBA00022475"/>
    </source>
</evidence>
<dbReference type="EMBL" id="JBAKAZ010000016">
    <property type="protein sequence ID" value="MEL0629158.1"/>
    <property type="molecule type" value="Genomic_DNA"/>
</dbReference>
<comment type="caution">
    <text evidence="9">The sequence shown here is derived from an EMBL/GenBank/DDBJ whole genome shotgun (WGS) entry which is preliminary data.</text>
</comment>
<evidence type="ECO:0000256" key="5">
    <source>
        <dbReference type="ARBA" id="ARBA00022989"/>
    </source>
</evidence>
<dbReference type="Pfam" id="PF00528">
    <property type="entry name" value="BPD_transp_1"/>
    <property type="match status" value="1"/>
</dbReference>
<proteinExistence type="inferred from homology"/>
<keyword evidence="10" id="KW-1185">Reference proteome</keyword>
<evidence type="ECO:0000313" key="9">
    <source>
        <dbReference type="EMBL" id="MEL0629158.1"/>
    </source>
</evidence>
<feature type="transmembrane region" description="Helical" evidence="7">
    <location>
        <begin position="170"/>
        <end position="195"/>
    </location>
</feature>
<evidence type="ECO:0000256" key="4">
    <source>
        <dbReference type="ARBA" id="ARBA00022692"/>
    </source>
</evidence>
<feature type="transmembrane region" description="Helical" evidence="7">
    <location>
        <begin position="273"/>
        <end position="293"/>
    </location>
</feature>
<feature type="domain" description="ABC transmembrane type-1" evidence="8">
    <location>
        <begin position="81"/>
        <end position="292"/>
    </location>
</feature>
<keyword evidence="5 7" id="KW-1133">Transmembrane helix</keyword>
<evidence type="ECO:0000256" key="1">
    <source>
        <dbReference type="ARBA" id="ARBA00004651"/>
    </source>
</evidence>
<feature type="transmembrane region" description="Helical" evidence="7">
    <location>
        <begin position="77"/>
        <end position="106"/>
    </location>
</feature>
<sequence length="299" mass="33646">MIGVSIQSTGEYMTPLEKAEARFGWKLVAPTILILSLLILYPLTYNVYLSFFDVQLNGSKTFVGFENYLKLVSNPDYYAAIWTTTLYLFGTVVGTTLLGLAMALLLRDPFKGRGLVNAAIMLPYVAPVISVVFGWQFLFDPISGVVNYLFVDVLPIWSERSNLIGDPDSALWVVVIFDVWKHAPIAYLLILSKLVSISSEQYEAAAIDGYGPIGRFFHVTLPELYFVLATVVLLRLIWNLNRFEDVYLLAPNVETLPIFTYYQAFTGVIDQGLAAATSVIQLAVLSVFIWFYIKKVMKW</sequence>
<evidence type="ECO:0000313" key="10">
    <source>
        <dbReference type="Proteomes" id="UP001369082"/>
    </source>
</evidence>
<dbReference type="SUPFAM" id="SSF161098">
    <property type="entry name" value="MetI-like"/>
    <property type="match status" value="1"/>
</dbReference>
<keyword evidence="3" id="KW-1003">Cell membrane</keyword>
<feature type="transmembrane region" description="Helical" evidence="7">
    <location>
        <begin position="216"/>
        <end position="238"/>
    </location>
</feature>
<evidence type="ECO:0000256" key="2">
    <source>
        <dbReference type="ARBA" id="ARBA00022448"/>
    </source>
</evidence>
<dbReference type="PANTHER" id="PTHR43227:SF8">
    <property type="entry name" value="DIACETYLCHITOBIOSE UPTAKE SYSTEM PERMEASE PROTEIN DASB"/>
    <property type="match status" value="1"/>
</dbReference>